<sequence>MTLTPHTVFPIAIALLICVQIARAIGAKRSLKNSKGSLIKANYHNQLLIFETAFGIGSALLIYQAIGTEISQSSSTINYLGLFGVFVGSLGYLIRLYQMKQQQKSMVRIPQSYLDSRIATSGRMLFLIWILPMIPVAGMVLDYYYNVDSTSIIGYDVTVVSAFSIIVAILMWCMIYLCAAFAAQNLYNMCQHMIDGDLYGVKPIMHLKMAGRFLFVTAILLFIYSIVEHRLLDNTANLFIYKPLFYIAYFLAFVSIILSYLSKVLIKASILKKENDLTI</sequence>
<evidence type="ECO:0000313" key="3">
    <source>
        <dbReference type="Proteomes" id="UP000279600"/>
    </source>
</evidence>
<evidence type="ECO:0000256" key="1">
    <source>
        <dbReference type="SAM" id="Phobius"/>
    </source>
</evidence>
<dbReference type="Proteomes" id="UP000279600">
    <property type="component" value="Chromosome"/>
</dbReference>
<organism evidence="2 3">
    <name type="scientific">Nonlabens ponticola</name>
    <dbReference type="NCBI Taxonomy" id="2496866"/>
    <lineage>
        <taxon>Bacteria</taxon>
        <taxon>Pseudomonadati</taxon>
        <taxon>Bacteroidota</taxon>
        <taxon>Flavobacteriia</taxon>
        <taxon>Flavobacteriales</taxon>
        <taxon>Flavobacteriaceae</taxon>
        <taxon>Nonlabens</taxon>
    </lineage>
</organism>
<feature type="transmembrane region" description="Helical" evidence="1">
    <location>
        <begin position="47"/>
        <end position="66"/>
    </location>
</feature>
<keyword evidence="3" id="KW-1185">Reference proteome</keyword>
<protein>
    <recommendedName>
        <fullName evidence="4">DUF2975 domain-containing protein</fullName>
    </recommendedName>
</protein>
<feature type="transmembrane region" description="Helical" evidence="1">
    <location>
        <begin position="6"/>
        <end position="26"/>
    </location>
</feature>
<evidence type="ECO:0008006" key="4">
    <source>
        <dbReference type="Google" id="ProtNLM"/>
    </source>
</evidence>
<name>A0A3S9MVK6_9FLAO</name>
<keyword evidence="1" id="KW-0472">Membrane</keyword>
<reference evidence="2 3" key="1">
    <citation type="submission" date="2018-12" db="EMBL/GenBank/DDBJ databases">
        <title>Complete genome of Nonlabens sp. MJ115.</title>
        <authorList>
            <person name="Choi H.S."/>
            <person name="Jung J."/>
        </authorList>
    </citation>
    <scope>NUCLEOTIDE SEQUENCE [LARGE SCALE GENOMIC DNA]</scope>
    <source>
        <strain evidence="2 3">MJ115</strain>
    </source>
</reference>
<evidence type="ECO:0000313" key="2">
    <source>
        <dbReference type="EMBL" id="AZQ43255.1"/>
    </source>
</evidence>
<proteinExistence type="predicted"/>
<feature type="transmembrane region" description="Helical" evidence="1">
    <location>
        <begin position="157"/>
        <end position="183"/>
    </location>
</feature>
<keyword evidence="1" id="KW-0812">Transmembrane</keyword>
<feature type="transmembrane region" description="Helical" evidence="1">
    <location>
        <begin position="209"/>
        <end position="227"/>
    </location>
</feature>
<dbReference type="RefSeq" id="WP_126445484.1">
    <property type="nucleotide sequence ID" value="NZ_CP034549.1"/>
</dbReference>
<feature type="transmembrane region" description="Helical" evidence="1">
    <location>
        <begin position="247"/>
        <end position="266"/>
    </location>
</feature>
<dbReference type="OrthoDB" id="9918468at2"/>
<accession>A0A3S9MVK6</accession>
<dbReference type="EMBL" id="CP034549">
    <property type="protein sequence ID" value="AZQ43255.1"/>
    <property type="molecule type" value="Genomic_DNA"/>
</dbReference>
<feature type="transmembrane region" description="Helical" evidence="1">
    <location>
        <begin position="124"/>
        <end position="145"/>
    </location>
</feature>
<dbReference type="AlphaFoldDB" id="A0A3S9MVK6"/>
<feature type="transmembrane region" description="Helical" evidence="1">
    <location>
        <begin position="78"/>
        <end position="97"/>
    </location>
</feature>
<keyword evidence="1" id="KW-1133">Transmembrane helix</keyword>
<gene>
    <name evidence="2" type="ORF">EJ995_03020</name>
</gene>
<dbReference type="KEGG" id="noj:EJ995_03020"/>